<evidence type="ECO:0000256" key="1">
    <source>
        <dbReference type="ARBA" id="ARBA00001946"/>
    </source>
</evidence>
<keyword evidence="8" id="KW-1185">Reference proteome</keyword>
<dbReference type="GO" id="GO:0004337">
    <property type="term" value="F:(2E,6E)-farnesyl diphosphate synthase activity"/>
    <property type="evidence" value="ECO:0007669"/>
    <property type="project" value="TreeGrafter"/>
</dbReference>
<dbReference type="GO" id="GO:0045337">
    <property type="term" value="P:farnesyl diphosphate biosynthetic process"/>
    <property type="evidence" value="ECO:0007669"/>
    <property type="project" value="TreeGrafter"/>
</dbReference>
<comment type="caution">
    <text evidence="7">The sequence shown here is derived from an EMBL/GenBank/DDBJ whole genome shotgun (WGS) entry which is preliminary data.</text>
</comment>
<gene>
    <name evidence="7" type="ORF">ONE63_011309</name>
</gene>
<dbReference type="CDD" id="cd00867">
    <property type="entry name" value="Trans_IPPS"/>
    <property type="match status" value="1"/>
</dbReference>
<dbReference type="SUPFAM" id="SSF48576">
    <property type="entry name" value="Terpenoid synthases"/>
    <property type="match status" value="1"/>
</dbReference>
<dbReference type="Gene3D" id="1.10.600.10">
    <property type="entry name" value="Farnesyl Diphosphate Synthase"/>
    <property type="match status" value="1"/>
</dbReference>
<evidence type="ECO:0000313" key="8">
    <source>
        <dbReference type="Proteomes" id="UP001075354"/>
    </source>
</evidence>
<evidence type="ECO:0000256" key="4">
    <source>
        <dbReference type="ARBA" id="ARBA00022842"/>
    </source>
</evidence>
<name>A0AAV7X5W8_9NEOP</name>
<evidence type="ECO:0000256" key="5">
    <source>
        <dbReference type="ARBA" id="ARBA00033740"/>
    </source>
</evidence>
<dbReference type="EMBL" id="JAPTSV010000786">
    <property type="protein sequence ID" value="KAJ1519066.1"/>
    <property type="molecule type" value="Genomic_DNA"/>
</dbReference>
<keyword evidence="2 6" id="KW-0808">Transferase</keyword>
<accession>A0AAV7X5W8</accession>
<evidence type="ECO:0008006" key="9">
    <source>
        <dbReference type="Google" id="ProtNLM"/>
    </source>
</evidence>
<dbReference type="GO" id="GO:0004161">
    <property type="term" value="F:dimethylallyltranstransferase activity"/>
    <property type="evidence" value="ECO:0007669"/>
    <property type="project" value="TreeGrafter"/>
</dbReference>
<dbReference type="AlphaFoldDB" id="A0AAV7X5W8"/>
<keyword evidence="4" id="KW-0460">Magnesium</keyword>
<protein>
    <recommendedName>
        <fullName evidence="9">Farnesyl pyrophosphate synthase-like</fullName>
    </recommendedName>
</protein>
<comment type="cofactor">
    <cofactor evidence="1">
        <name>Mg(2+)</name>
        <dbReference type="ChEBI" id="CHEBI:18420"/>
    </cofactor>
</comment>
<reference evidence="7" key="1">
    <citation type="submission" date="2022-12" db="EMBL/GenBank/DDBJ databases">
        <title>Chromosome-level genome assembly of the bean flower thrips Megalurothrips usitatus.</title>
        <authorList>
            <person name="Ma L."/>
            <person name="Liu Q."/>
            <person name="Li H."/>
            <person name="Cai W."/>
        </authorList>
    </citation>
    <scope>NUCLEOTIDE SEQUENCE</scope>
    <source>
        <strain evidence="7">Cailab_2022a</strain>
    </source>
</reference>
<comment type="similarity">
    <text evidence="6">Belongs to the FPP/GGPP synthase family.</text>
</comment>
<evidence type="ECO:0000256" key="2">
    <source>
        <dbReference type="ARBA" id="ARBA00022679"/>
    </source>
</evidence>
<evidence type="ECO:0000256" key="6">
    <source>
        <dbReference type="RuleBase" id="RU004466"/>
    </source>
</evidence>
<sequence length="264" mass="30242">MLQSRACYQLTDDLVNGLEERWGRPCWHTKQGVQLNVTNDTGLLENLVYQLLRLQFSGSPCYVDLIDMFRRNVYHSVLGKTCDARSLRDAHAGIHTFTPQKYATHVRLKTTEGVYMPVAVALLASGVKNPVMHQLAYDTAHDIGLILQSQDDYGDCLGASEQRYSYIRNGRCTWLIVEAMSRANSEQTHILKENYGSTDQRKIDAVVDVYKELGFEEDFLASNRVAYDRVLAKIQRNGDCIPPNIFYYILQSMKLFDSHEMLFR</sequence>
<dbReference type="PANTHER" id="PTHR11525:SF0">
    <property type="entry name" value="FARNESYL PYROPHOSPHATE SYNTHASE"/>
    <property type="match status" value="1"/>
</dbReference>
<dbReference type="Pfam" id="PF00348">
    <property type="entry name" value="polyprenyl_synt"/>
    <property type="match status" value="1"/>
</dbReference>
<comment type="pathway">
    <text evidence="5">Pheromone biosynthesis.</text>
</comment>
<dbReference type="GO" id="GO:0046872">
    <property type="term" value="F:metal ion binding"/>
    <property type="evidence" value="ECO:0007669"/>
    <property type="project" value="UniProtKB-KW"/>
</dbReference>
<evidence type="ECO:0000256" key="3">
    <source>
        <dbReference type="ARBA" id="ARBA00022723"/>
    </source>
</evidence>
<dbReference type="InterPro" id="IPR039702">
    <property type="entry name" value="FPS1-like"/>
</dbReference>
<organism evidence="7 8">
    <name type="scientific">Megalurothrips usitatus</name>
    <name type="common">bean blossom thrips</name>
    <dbReference type="NCBI Taxonomy" id="439358"/>
    <lineage>
        <taxon>Eukaryota</taxon>
        <taxon>Metazoa</taxon>
        <taxon>Ecdysozoa</taxon>
        <taxon>Arthropoda</taxon>
        <taxon>Hexapoda</taxon>
        <taxon>Insecta</taxon>
        <taxon>Pterygota</taxon>
        <taxon>Neoptera</taxon>
        <taxon>Paraneoptera</taxon>
        <taxon>Thysanoptera</taxon>
        <taxon>Terebrantia</taxon>
        <taxon>Thripoidea</taxon>
        <taxon>Thripidae</taxon>
        <taxon>Megalurothrips</taxon>
    </lineage>
</organism>
<dbReference type="InterPro" id="IPR008949">
    <property type="entry name" value="Isoprenoid_synthase_dom_sf"/>
</dbReference>
<dbReference type="Proteomes" id="UP001075354">
    <property type="component" value="Unassembled WGS sequence"/>
</dbReference>
<proteinExistence type="inferred from homology"/>
<evidence type="ECO:0000313" key="7">
    <source>
        <dbReference type="EMBL" id="KAJ1519066.1"/>
    </source>
</evidence>
<dbReference type="GO" id="GO:0005737">
    <property type="term" value="C:cytoplasm"/>
    <property type="evidence" value="ECO:0007669"/>
    <property type="project" value="TreeGrafter"/>
</dbReference>
<dbReference type="GO" id="GO:0042811">
    <property type="term" value="P:pheromone biosynthetic process"/>
    <property type="evidence" value="ECO:0007669"/>
    <property type="project" value="UniProtKB-ARBA"/>
</dbReference>
<dbReference type="PANTHER" id="PTHR11525">
    <property type="entry name" value="FARNESYL-PYROPHOSPHATE SYNTHETASE"/>
    <property type="match status" value="1"/>
</dbReference>
<dbReference type="InterPro" id="IPR000092">
    <property type="entry name" value="Polyprenyl_synt"/>
</dbReference>
<keyword evidence="3" id="KW-0479">Metal-binding</keyword>